<dbReference type="AlphaFoldDB" id="A0A4Q0YR43"/>
<evidence type="ECO:0000313" key="2">
    <source>
        <dbReference type="Proteomes" id="UP000290287"/>
    </source>
</evidence>
<organism evidence="1 2">
    <name type="scientific">Veronia nyctiphanis</name>
    <dbReference type="NCBI Taxonomy" id="1278244"/>
    <lineage>
        <taxon>Bacteria</taxon>
        <taxon>Pseudomonadati</taxon>
        <taxon>Pseudomonadota</taxon>
        <taxon>Gammaproteobacteria</taxon>
        <taxon>Vibrionales</taxon>
        <taxon>Vibrionaceae</taxon>
        <taxon>Veronia</taxon>
    </lineage>
</organism>
<proteinExistence type="predicted"/>
<reference evidence="1 2" key="1">
    <citation type="submission" date="2017-10" db="EMBL/GenBank/DDBJ databases">
        <title>Nyctiphanis sp. nov., isolated from the stomach of the euphausiid Nyctiphanes simplex (Hansen, 1911) in the Gulf of California.</title>
        <authorList>
            <person name="Gomez-Gil B."/>
            <person name="Aguilar-Mendez M."/>
            <person name="Lopez-Cortes A."/>
            <person name="Gomez-Gutierrez J."/>
            <person name="Roque A."/>
            <person name="Lang E."/>
            <person name="Gonzalez-Castillo A."/>
        </authorList>
    </citation>
    <scope>NUCLEOTIDE SEQUENCE [LARGE SCALE GENOMIC DNA]</scope>
    <source>
        <strain evidence="1 2">CAIM 600</strain>
    </source>
</reference>
<protein>
    <submittedName>
        <fullName evidence="1">Uncharacterized protein</fullName>
    </submittedName>
</protein>
<name>A0A4Q0YR43_9GAMM</name>
<dbReference type="RefSeq" id="WP_129123793.1">
    <property type="nucleotide sequence ID" value="NZ_PEIB01000035.1"/>
</dbReference>
<gene>
    <name evidence="1" type="ORF">CS022_20510</name>
</gene>
<dbReference type="OrthoDB" id="9835571at2"/>
<keyword evidence="2" id="KW-1185">Reference proteome</keyword>
<evidence type="ECO:0000313" key="1">
    <source>
        <dbReference type="EMBL" id="RXJ71589.1"/>
    </source>
</evidence>
<dbReference type="EMBL" id="PEIB01000035">
    <property type="protein sequence ID" value="RXJ71589.1"/>
    <property type="molecule type" value="Genomic_DNA"/>
</dbReference>
<comment type="caution">
    <text evidence="1">The sequence shown here is derived from an EMBL/GenBank/DDBJ whole genome shotgun (WGS) entry which is preliminary data.</text>
</comment>
<dbReference type="Proteomes" id="UP000290287">
    <property type="component" value="Unassembled WGS sequence"/>
</dbReference>
<accession>A0A4Q0YR43</accession>
<sequence>MEENRLRSAAFCDSDNQLSNGMSNNVLSVEKHFKSDFKTNRSSTISKSDINLILNFSHLFALDSEKKDYLEIKDKCLSGKLLTQYECDRLADYDSKIATFELDLALLQLPKHERAKYLLESTELLHFEDDERHEYVAESRAHSSRFDQTSIKQFGLEYVQRYRELTENVQRAEETALLALRERASNDAQLYQRLQVNV</sequence>